<keyword evidence="5 8" id="KW-0812">Transmembrane</keyword>
<feature type="transmembrane region" description="Helical" evidence="8">
    <location>
        <begin position="21"/>
        <end position="41"/>
    </location>
</feature>
<feature type="transmembrane region" description="Helical" evidence="8">
    <location>
        <begin position="236"/>
        <end position="254"/>
    </location>
</feature>
<feature type="transmembrane region" description="Helical" evidence="8">
    <location>
        <begin position="338"/>
        <end position="357"/>
    </location>
</feature>
<evidence type="ECO:0000259" key="9">
    <source>
        <dbReference type="PROSITE" id="PS50850"/>
    </source>
</evidence>
<protein>
    <submittedName>
        <fullName evidence="10">Multidrug MFS transporter</fullName>
    </submittedName>
</protein>
<keyword evidence="4" id="KW-1003">Cell membrane</keyword>
<dbReference type="Gene3D" id="1.20.1720.10">
    <property type="entry name" value="Multidrug resistance protein D"/>
    <property type="match status" value="1"/>
</dbReference>
<dbReference type="NCBIfam" id="TIGR00711">
    <property type="entry name" value="efflux_EmrB"/>
    <property type="match status" value="1"/>
</dbReference>
<gene>
    <name evidence="10" type="ORF">ACG33_07175</name>
</gene>
<keyword evidence="7 8" id="KW-0472">Membrane</keyword>
<feature type="transmembrane region" description="Helical" evidence="8">
    <location>
        <begin position="173"/>
        <end position="193"/>
    </location>
</feature>
<dbReference type="InterPro" id="IPR020846">
    <property type="entry name" value="MFS_dom"/>
</dbReference>
<accession>A0A127F8Y7</accession>
<dbReference type="InterPro" id="IPR004638">
    <property type="entry name" value="EmrB-like"/>
</dbReference>
<dbReference type="RefSeq" id="WP_066919917.1">
    <property type="nucleotide sequence ID" value="NZ_CP011971.1"/>
</dbReference>
<dbReference type="Gene3D" id="1.20.1250.20">
    <property type="entry name" value="MFS general substrate transporter like domains"/>
    <property type="match status" value="1"/>
</dbReference>
<evidence type="ECO:0000313" key="10">
    <source>
        <dbReference type="EMBL" id="AMN46882.1"/>
    </source>
</evidence>
<evidence type="ECO:0000256" key="3">
    <source>
        <dbReference type="ARBA" id="ARBA00022448"/>
    </source>
</evidence>
<organism evidence="10 11">
    <name type="scientific">Steroidobacter denitrificans</name>
    <dbReference type="NCBI Taxonomy" id="465721"/>
    <lineage>
        <taxon>Bacteria</taxon>
        <taxon>Pseudomonadati</taxon>
        <taxon>Pseudomonadota</taxon>
        <taxon>Gammaproteobacteria</taxon>
        <taxon>Steroidobacterales</taxon>
        <taxon>Steroidobacteraceae</taxon>
        <taxon>Steroidobacter</taxon>
    </lineage>
</organism>
<evidence type="ECO:0000256" key="5">
    <source>
        <dbReference type="ARBA" id="ARBA00022692"/>
    </source>
</evidence>
<feature type="transmembrane region" description="Helical" evidence="8">
    <location>
        <begin position="205"/>
        <end position="224"/>
    </location>
</feature>
<feature type="transmembrane region" description="Helical" evidence="8">
    <location>
        <begin position="82"/>
        <end position="102"/>
    </location>
</feature>
<name>A0A127F8Y7_STEDE</name>
<feature type="transmembrane region" description="Helical" evidence="8">
    <location>
        <begin position="53"/>
        <end position="75"/>
    </location>
</feature>
<dbReference type="GO" id="GO:0022857">
    <property type="term" value="F:transmembrane transporter activity"/>
    <property type="evidence" value="ECO:0007669"/>
    <property type="project" value="InterPro"/>
</dbReference>
<keyword evidence="3" id="KW-0813">Transport</keyword>
<keyword evidence="11" id="KW-1185">Reference proteome</keyword>
<evidence type="ECO:0000256" key="4">
    <source>
        <dbReference type="ARBA" id="ARBA00022475"/>
    </source>
</evidence>
<comment type="subcellular location">
    <subcellularLocation>
        <location evidence="1">Cell membrane</location>
        <topology evidence="1">Multi-pass membrane protein</topology>
    </subcellularLocation>
</comment>
<dbReference type="PATRIC" id="fig|465721.4.peg.1523"/>
<dbReference type="EMBL" id="CP011971">
    <property type="protein sequence ID" value="AMN46882.1"/>
    <property type="molecule type" value="Genomic_DNA"/>
</dbReference>
<feature type="transmembrane region" description="Helical" evidence="8">
    <location>
        <begin position="144"/>
        <end position="161"/>
    </location>
</feature>
<dbReference type="PRINTS" id="PR01036">
    <property type="entry name" value="TCRTETB"/>
</dbReference>
<comment type="similarity">
    <text evidence="2">Belongs to the major facilitator superfamily. EmrB family.</text>
</comment>
<sequence length="522" mass="55943">MSSTKALFERYGDTYRTLATVTALVAATAVILSATIVNVAIPDVMGTFGIDQVQAQWLSTGFLAAMTATMLLGAWAERAFGLRATFVASLLLFGVGSILGGMAPNNSVLTLARVVQGAAAGIVQPLAMVVLFQVYPLHQRGRAMGVFGIGVVLAPALGPWVGGLLIDNFNWRYVFYLGLPFGALGVVLAAFFLPTREQEKSRPRFDWIGFALLCLFLLLLLSALSNGQRMGWDSDAILLQLAIAAGAIVAFVFWERHTAEPMLALSLFEQVPFAASAFVSFVIGAGLFGSTYLLPLAVQTIQGLTPTQAGLMLMPAGFILAAIFPLSGHLSDRMPPALMIAIGLLIFALASYLTAKFDVNSSFVWLTWLTVLTRLGLGVMFPSLNVASLQVLPRSLISQGSGAVNFMRQLGGAFGVNLLAVLLERRTVFHGEALAVLQTSHNPATAAFIGEAVDLMKEMSLSAGDRVPAALWYLGQALYVQARTEAFRDAFLVTTLVFLIALWPTWLLYRALQSEPPGTAEE</sequence>
<dbReference type="OrthoDB" id="9812221at2"/>
<evidence type="ECO:0000256" key="7">
    <source>
        <dbReference type="ARBA" id="ARBA00023136"/>
    </source>
</evidence>
<dbReference type="InterPro" id="IPR036259">
    <property type="entry name" value="MFS_trans_sf"/>
</dbReference>
<dbReference type="Pfam" id="PF07690">
    <property type="entry name" value="MFS_1"/>
    <property type="match status" value="1"/>
</dbReference>
<proteinExistence type="inferred from homology"/>
<feature type="domain" description="Major facilitator superfamily (MFS) profile" evidence="9">
    <location>
        <begin position="19"/>
        <end position="513"/>
    </location>
</feature>
<feature type="transmembrane region" description="Helical" evidence="8">
    <location>
        <begin position="309"/>
        <end position="326"/>
    </location>
</feature>
<dbReference type="PANTHER" id="PTHR42718:SF9">
    <property type="entry name" value="MAJOR FACILITATOR SUPERFAMILY MULTIDRUG TRANSPORTER MFSC"/>
    <property type="match status" value="1"/>
</dbReference>
<dbReference type="SUPFAM" id="SSF103473">
    <property type="entry name" value="MFS general substrate transporter"/>
    <property type="match status" value="1"/>
</dbReference>
<dbReference type="PANTHER" id="PTHR42718">
    <property type="entry name" value="MAJOR FACILITATOR SUPERFAMILY MULTIDRUG TRANSPORTER MFSC"/>
    <property type="match status" value="1"/>
</dbReference>
<dbReference type="Proteomes" id="UP000070250">
    <property type="component" value="Chromosome"/>
</dbReference>
<dbReference type="STRING" id="465721.ACG33_07175"/>
<dbReference type="PROSITE" id="PS50850">
    <property type="entry name" value="MFS"/>
    <property type="match status" value="1"/>
</dbReference>
<dbReference type="KEGG" id="sdf:ACG33_07175"/>
<evidence type="ECO:0000256" key="8">
    <source>
        <dbReference type="SAM" id="Phobius"/>
    </source>
</evidence>
<dbReference type="AlphaFoldDB" id="A0A127F8Y7"/>
<dbReference type="CDD" id="cd17503">
    <property type="entry name" value="MFS_LmrB_MDR_like"/>
    <property type="match status" value="1"/>
</dbReference>
<feature type="transmembrane region" description="Helical" evidence="8">
    <location>
        <begin position="490"/>
        <end position="509"/>
    </location>
</feature>
<evidence type="ECO:0000256" key="2">
    <source>
        <dbReference type="ARBA" id="ARBA00008537"/>
    </source>
</evidence>
<dbReference type="GO" id="GO:0005886">
    <property type="term" value="C:plasma membrane"/>
    <property type="evidence" value="ECO:0007669"/>
    <property type="project" value="UniProtKB-SubCell"/>
</dbReference>
<keyword evidence="6 8" id="KW-1133">Transmembrane helix</keyword>
<reference evidence="10 11" key="1">
    <citation type="submission" date="2015-06" db="EMBL/GenBank/DDBJ databases">
        <title>A Comprehensive Approach to Explore the Metabolic and Phylogenetic Diversity of Bacterial Steroid Degradation in the Environment: Testosterone as an Example.</title>
        <authorList>
            <person name="Yang F.-C."/>
            <person name="Chen Y.-L."/>
            <person name="Yu C.-P."/>
            <person name="Tang S.-L."/>
            <person name="Wang P.-H."/>
            <person name="Ismail W."/>
            <person name="Wang C.-H."/>
            <person name="Yang C.-Y."/>
            <person name="Chiang Y.-R."/>
        </authorList>
    </citation>
    <scope>NUCLEOTIDE SEQUENCE [LARGE SCALE GENOMIC DNA]</scope>
    <source>
        <strain evidence="10 11">DSM 18526</strain>
    </source>
</reference>
<evidence type="ECO:0000256" key="6">
    <source>
        <dbReference type="ARBA" id="ARBA00022989"/>
    </source>
</evidence>
<feature type="transmembrane region" description="Helical" evidence="8">
    <location>
        <begin position="275"/>
        <end position="297"/>
    </location>
</feature>
<dbReference type="InterPro" id="IPR011701">
    <property type="entry name" value="MFS"/>
</dbReference>
<feature type="transmembrane region" description="Helical" evidence="8">
    <location>
        <begin position="363"/>
        <end position="384"/>
    </location>
</feature>
<evidence type="ECO:0000313" key="11">
    <source>
        <dbReference type="Proteomes" id="UP000070250"/>
    </source>
</evidence>
<evidence type="ECO:0000256" key="1">
    <source>
        <dbReference type="ARBA" id="ARBA00004651"/>
    </source>
</evidence>